<dbReference type="HOGENOM" id="CLU_2397365_0_0_6"/>
<accession>A4Y096</accession>
<name>A4Y096_ECTM1</name>
<protein>
    <submittedName>
        <fullName evidence="1">Uncharacterized protein</fullName>
    </submittedName>
</protein>
<dbReference type="PATRIC" id="fig|399739.8.peg.4317"/>
<sequence>MHRSIPSKLVRFNLHMRRDHVQRLAQLADRLAKKKGRDVRLAEAIELALVAGLHWEDADLLDLAIPDHAAPYWLQVGPVSRPGGVIVPRSVEL</sequence>
<dbReference type="OrthoDB" id="7024640at2"/>
<proteinExistence type="predicted"/>
<dbReference type="AlphaFoldDB" id="A4Y096"/>
<dbReference type="EMBL" id="CP000680">
    <property type="protein sequence ID" value="ABP87012.1"/>
    <property type="molecule type" value="Genomic_DNA"/>
</dbReference>
<dbReference type="KEGG" id="pmy:Pmen_4265"/>
<gene>
    <name evidence="1" type="ordered locus">Pmen_4265</name>
</gene>
<evidence type="ECO:0000313" key="1">
    <source>
        <dbReference type="EMBL" id="ABP87012.1"/>
    </source>
</evidence>
<dbReference type="STRING" id="399739.Pmen_4265"/>
<reference evidence="1" key="1">
    <citation type="submission" date="2007-04" db="EMBL/GenBank/DDBJ databases">
        <title>Complete sequence of Pseudomonas mendocina ymp.</title>
        <authorList>
            <consortium name="US DOE Joint Genome Institute"/>
            <person name="Copeland A."/>
            <person name="Lucas S."/>
            <person name="Lapidus A."/>
            <person name="Barry K."/>
            <person name="Glavina del Rio T."/>
            <person name="Dalin E."/>
            <person name="Tice H."/>
            <person name="Pitluck S."/>
            <person name="Kiss H."/>
            <person name="Brettin T."/>
            <person name="Detter J.C."/>
            <person name="Bruce D."/>
            <person name="Han C."/>
            <person name="Schmutz J."/>
            <person name="Larimer F."/>
            <person name="Land M."/>
            <person name="Hauser L."/>
            <person name="Kyrpides N."/>
            <person name="Mikhailova N."/>
            <person name="Hersman L."/>
            <person name="Dubois J."/>
            <person name="Maurice P."/>
            <person name="Richardson P."/>
        </authorList>
    </citation>
    <scope>NUCLEOTIDE SEQUENCE [LARGE SCALE GENOMIC DNA]</scope>
    <source>
        <strain evidence="1">Ymp</strain>
    </source>
</reference>
<organism evidence="1">
    <name type="scientific">Ectopseudomonas mendocina (strain ymp)</name>
    <name type="common">Pseudomonas mendocina</name>
    <dbReference type="NCBI Taxonomy" id="399739"/>
    <lineage>
        <taxon>Bacteria</taxon>
        <taxon>Pseudomonadati</taxon>
        <taxon>Pseudomonadota</taxon>
        <taxon>Gammaproteobacteria</taxon>
        <taxon>Pseudomonadales</taxon>
        <taxon>Pseudomonadaceae</taxon>
        <taxon>Ectopseudomonas</taxon>
    </lineage>
</organism>